<dbReference type="SUPFAM" id="SSF52096">
    <property type="entry name" value="ClpP/crotonase"/>
    <property type="match status" value="1"/>
</dbReference>
<sequence>MASKYKEIIVDITGRIGTIKFNRPKSLNSFTNKVSQETISAIRELNEHPDTVFTVLTGEGRFFSSGADVRGSGLESIEKYANDGEKKIAFMHRFTPALEMLRSIIDHKKVFVLALNGPAVGGGAAWFTGISDITFASTSCYLQAPFSALGLVPEHGSAINFAQSMGVHRANDFFMFGRKLTAEELEQWGIVNRVFPAEGFQQSSMMEMKRLQNAPLRDGRLIAVVNAIDALAERFVENAPMERFAVKKREMETKSKNRSSKI</sequence>
<dbReference type="Gene3D" id="3.90.226.10">
    <property type="entry name" value="2-enoyl-CoA Hydratase, Chain A, domain 1"/>
    <property type="match status" value="1"/>
</dbReference>
<dbReference type="EMBL" id="FJUW01000012">
    <property type="protein sequence ID" value="CZS96559.1"/>
    <property type="molecule type" value="Genomic_DNA"/>
</dbReference>
<dbReference type="STRING" id="914237.A0A1E1KEV9"/>
<protein>
    <submittedName>
        <fullName evidence="1">Related to delta3-cis-delta2-trans-enoyl-CoA isomerase</fullName>
    </submittedName>
</protein>
<evidence type="ECO:0000313" key="1">
    <source>
        <dbReference type="EMBL" id="CZS96559.1"/>
    </source>
</evidence>
<dbReference type="InParanoid" id="A0A1E1KEV9"/>
<proteinExistence type="predicted"/>
<dbReference type="InterPro" id="IPR051053">
    <property type="entry name" value="ECH/Chromodomain_protein"/>
</dbReference>
<gene>
    <name evidence="1" type="ORF">RCO7_04827</name>
</gene>
<dbReference type="GO" id="GO:0016853">
    <property type="term" value="F:isomerase activity"/>
    <property type="evidence" value="ECO:0007669"/>
    <property type="project" value="UniProtKB-KW"/>
</dbReference>
<dbReference type="GO" id="GO:0006635">
    <property type="term" value="P:fatty acid beta-oxidation"/>
    <property type="evidence" value="ECO:0007669"/>
    <property type="project" value="TreeGrafter"/>
</dbReference>
<dbReference type="Pfam" id="PF00378">
    <property type="entry name" value="ECH_1"/>
    <property type="match status" value="1"/>
</dbReference>
<comment type="caution">
    <text evidence="1">The sequence shown here is derived from an EMBL/GenBank/DDBJ whole genome shotgun (WGS) entry which is preliminary data.</text>
</comment>
<dbReference type="InterPro" id="IPR029045">
    <property type="entry name" value="ClpP/crotonase-like_dom_sf"/>
</dbReference>
<dbReference type="AlphaFoldDB" id="A0A1E1KEV9"/>
<name>A0A1E1KEV9_9HELO</name>
<keyword evidence="1" id="KW-0413">Isomerase</keyword>
<dbReference type="PANTHER" id="PTHR43684">
    <property type="match status" value="1"/>
</dbReference>
<keyword evidence="2" id="KW-1185">Reference proteome</keyword>
<dbReference type="InterPro" id="IPR001753">
    <property type="entry name" value="Enoyl-CoA_hydra/iso"/>
</dbReference>
<reference evidence="2" key="1">
    <citation type="submission" date="2016-03" db="EMBL/GenBank/DDBJ databases">
        <authorList>
            <person name="Ploux O."/>
        </authorList>
    </citation>
    <scope>NUCLEOTIDE SEQUENCE [LARGE SCALE GENOMIC DNA]</scope>
    <source>
        <strain evidence="2">UK7</strain>
    </source>
</reference>
<dbReference type="GO" id="GO:0005782">
    <property type="term" value="C:peroxisomal matrix"/>
    <property type="evidence" value="ECO:0007669"/>
    <property type="project" value="TreeGrafter"/>
</dbReference>
<evidence type="ECO:0000313" key="2">
    <source>
        <dbReference type="Proteomes" id="UP000178129"/>
    </source>
</evidence>
<accession>A0A1E1KEV9</accession>
<dbReference type="Proteomes" id="UP000178129">
    <property type="component" value="Unassembled WGS sequence"/>
</dbReference>
<organism evidence="1 2">
    <name type="scientific">Rhynchosporium graminicola</name>
    <dbReference type="NCBI Taxonomy" id="2792576"/>
    <lineage>
        <taxon>Eukaryota</taxon>
        <taxon>Fungi</taxon>
        <taxon>Dikarya</taxon>
        <taxon>Ascomycota</taxon>
        <taxon>Pezizomycotina</taxon>
        <taxon>Leotiomycetes</taxon>
        <taxon>Helotiales</taxon>
        <taxon>Ploettnerulaceae</taxon>
        <taxon>Rhynchosporium</taxon>
    </lineage>
</organism>
<dbReference type="PANTHER" id="PTHR43684:SF3">
    <property type="entry name" value="PEROXISOMAL D3,D2-ENOYL-COA ISOMERASE"/>
    <property type="match status" value="1"/>
</dbReference>
<dbReference type="CDD" id="cd06558">
    <property type="entry name" value="crotonase-like"/>
    <property type="match status" value="1"/>
</dbReference>